<reference evidence="8 9" key="2">
    <citation type="journal article" date="2016" name="Appl. Microbiol. Biotechnol.">
        <title>Mutations improving production and secretion of extracellular lipase by Burkholderia glumae PG1.</title>
        <authorList>
            <person name="Knapp A."/>
            <person name="Voget S."/>
            <person name="Gao R."/>
            <person name="Zaburannyi N."/>
            <person name="Krysciak D."/>
            <person name="Breuer M."/>
            <person name="Hauer B."/>
            <person name="Streit W.R."/>
            <person name="Muller R."/>
            <person name="Daniel R."/>
            <person name="Jaeger K.E."/>
        </authorList>
    </citation>
    <scope>NUCLEOTIDE SEQUENCE [LARGE SCALE GENOMIC DNA]</scope>
    <source>
        <strain evidence="8 9">PG1</strain>
    </source>
</reference>
<dbReference type="SUPFAM" id="SSF52540">
    <property type="entry name" value="P-loop containing nucleoside triphosphate hydrolases"/>
    <property type="match status" value="1"/>
</dbReference>
<evidence type="ECO:0000259" key="7">
    <source>
        <dbReference type="PROSITE" id="PS50045"/>
    </source>
</evidence>
<dbReference type="Proteomes" id="UP000031838">
    <property type="component" value="Chromosome 1"/>
</dbReference>
<feature type="compositionally biased region" description="Low complexity" evidence="6">
    <location>
        <begin position="36"/>
        <end position="49"/>
    </location>
</feature>
<keyword evidence="4" id="KW-0238">DNA-binding</keyword>
<organism evidence="8 9">
    <name type="scientific">Burkholderia plantarii</name>
    <dbReference type="NCBI Taxonomy" id="41899"/>
    <lineage>
        <taxon>Bacteria</taxon>
        <taxon>Pseudomonadati</taxon>
        <taxon>Pseudomonadota</taxon>
        <taxon>Betaproteobacteria</taxon>
        <taxon>Burkholderiales</taxon>
        <taxon>Burkholderiaceae</taxon>
        <taxon>Burkholderia</taxon>
    </lineage>
</organism>
<sequence length="513" mass="55114">MSRCAMHPAAFRPANRARPMPISPPADMADTPPPIDSTDTSPAVGAPDAAVRRPRAARRAIPIVAAASDLAQPPAEAAAAPGIGALVSYLEHDPQPMIVVDRDYRILAANGAYQRQFGGAGREHVGRHCYRVSHHYDVPCDQAGEHCPMRAALESGAASRVLHIHHTPRGPEHVDVEMRPVFDADGAVIAYVERLTTVRSASARPSAGGLVGGSDAFNEALSALQRVAPSMLPVLLLGESGTGKELFARALHEASARAGGPFVVVDCSGIAESLFESELFGYEKGAFTGANARKPGLVETAQGGTLFVDEIGDVPASMQVKLLRLIESGTFRRVGGVEALRADFRLVAATHQPLREMIGDGRFRQDLYYRISAFPIELPPVRERPGDIGLLAESILRRIADARPGARVHVLHETARACLDAYAWPGNIRELRNVLERACLFADDGVIRVEHLPDALREPPSDEAVRGAPDDDTLRQVARTFRGTRKALAARLGMSERTLYRRMRALGLGGGGE</sequence>
<protein>
    <submittedName>
        <fullName evidence="8">Sigma 54 specific transcriptional regulator, Fis family</fullName>
    </submittedName>
</protein>
<dbReference type="AlphaFoldDB" id="A0A0B6S003"/>
<dbReference type="InterPro" id="IPR025944">
    <property type="entry name" value="Sigma_54_int_dom_CS"/>
</dbReference>
<evidence type="ECO:0000256" key="5">
    <source>
        <dbReference type="ARBA" id="ARBA00023163"/>
    </source>
</evidence>
<evidence type="ECO:0000256" key="4">
    <source>
        <dbReference type="ARBA" id="ARBA00023125"/>
    </source>
</evidence>
<evidence type="ECO:0000313" key="9">
    <source>
        <dbReference type="Proteomes" id="UP000031838"/>
    </source>
</evidence>
<dbReference type="KEGG" id="bgp:BGL_1c21560"/>
<dbReference type="Gene3D" id="3.40.50.300">
    <property type="entry name" value="P-loop containing nucleotide triphosphate hydrolases"/>
    <property type="match status" value="1"/>
</dbReference>
<keyword evidence="5" id="KW-0804">Transcription</keyword>
<proteinExistence type="predicted"/>
<dbReference type="InterPro" id="IPR035965">
    <property type="entry name" value="PAS-like_dom_sf"/>
</dbReference>
<dbReference type="InterPro" id="IPR013656">
    <property type="entry name" value="PAS_4"/>
</dbReference>
<feature type="compositionally biased region" description="Low complexity" evidence="6">
    <location>
        <begin position="8"/>
        <end position="20"/>
    </location>
</feature>
<feature type="domain" description="Sigma-54 factor interaction" evidence="7">
    <location>
        <begin position="210"/>
        <end position="440"/>
    </location>
</feature>
<dbReference type="Gene3D" id="3.30.450.20">
    <property type="entry name" value="PAS domain"/>
    <property type="match status" value="1"/>
</dbReference>
<dbReference type="Pfam" id="PF02954">
    <property type="entry name" value="HTH_8"/>
    <property type="match status" value="1"/>
</dbReference>
<dbReference type="Pfam" id="PF25601">
    <property type="entry name" value="AAA_lid_14"/>
    <property type="match status" value="1"/>
</dbReference>
<dbReference type="SMART" id="SM00382">
    <property type="entry name" value="AAA"/>
    <property type="match status" value="1"/>
</dbReference>
<evidence type="ECO:0000256" key="1">
    <source>
        <dbReference type="ARBA" id="ARBA00022741"/>
    </source>
</evidence>
<dbReference type="InterPro" id="IPR003593">
    <property type="entry name" value="AAA+_ATPase"/>
</dbReference>
<dbReference type="InterPro" id="IPR000014">
    <property type="entry name" value="PAS"/>
</dbReference>
<dbReference type="EMBL" id="CP002580">
    <property type="protein sequence ID" value="AJK46665.1"/>
    <property type="molecule type" value="Genomic_DNA"/>
</dbReference>
<dbReference type="InterPro" id="IPR025943">
    <property type="entry name" value="Sigma_54_int_dom_ATP-bd_2"/>
</dbReference>
<dbReference type="GO" id="GO:0006355">
    <property type="term" value="P:regulation of DNA-templated transcription"/>
    <property type="evidence" value="ECO:0007669"/>
    <property type="project" value="InterPro"/>
</dbReference>
<dbReference type="GO" id="GO:0043565">
    <property type="term" value="F:sequence-specific DNA binding"/>
    <property type="evidence" value="ECO:0007669"/>
    <property type="project" value="InterPro"/>
</dbReference>
<dbReference type="Gene3D" id="1.10.8.60">
    <property type="match status" value="1"/>
</dbReference>
<keyword evidence="2" id="KW-0067">ATP-binding</keyword>
<dbReference type="InterPro" id="IPR027417">
    <property type="entry name" value="P-loop_NTPase"/>
</dbReference>
<evidence type="ECO:0000313" key="8">
    <source>
        <dbReference type="EMBL" id="AJK46665.1"/>
    </source>
</evidence>
<dbReference type="InterPro" id="IPR025662">
    <property type="entry name" value="Sigma_54_int_dom_ATP-bd_1"/>
</dbReference>
<dbReference type="GO" id="GO:0005524">
    <property type="term" value="F:ATP binding"/>
    <property type="evidence" value="ECO:0007669"/>
    <property type="project" value="UniProtKB-KW"/>
</dbReference>
<dbReference type="SMART" id="SM00091">
    <property type="entry name" value="PAS"/>
    <property type="match status" value="1"/>
</dbReference>
<gene>
    <name evidence="8" type="ORF">BGL_1c21560</name>
</gene>
<dbReference type="PROSITE" id="PS00676">
    <property type="entry name" value="SIGMA54_INTERACT_2"/>
    <property type="match status" value="1"/>
</dbReference>
<dbReference type="FunFam" id="3.40.50.300:FF:000006">
    <property type="entry name" value="DNA-binding transcriptional regulator NtrC"/>
    <property type="match status" value="1"/>
</dbReference>
<dbReference type="InterPro" id="IPR002078">
    <property type="entry name" value="Sigma_54_int"/>
</dbReference>
<dbReference type="InterPro" id="IPR058031">
    <property type="entry name" value="AAA_lid_NorR"/>
</dbReference>
<dbReference type="PANTHER" id="PTHR32071">
    <property type="entry name" value="TRANSCRIPTIONAL REGULATORY PROTEIN"/>
    <property type="match status" value="1"/>
</dbReference>
<dbReference type="PROSITE" id="PS50045">
    <property type="entry name" value="SIGMA54_INTERACT_4"/>
    <property type="match status" value="1"/>
</dbReference>
<evidence type="ECO:0000256" key="2">
    <source>
        <dbReference type="ARBA" id="ARBA00022840"/>
    </source>
</evidence>
<dbReference type="HOGENOM" id="CLU_000445_8_10_4"/>
<keyword evidence="3" id="KW-0805">Transcription regulation</keyword>
<dbReference type="PROSITE" id="PS00675">
    <property type="entry name" value="SIGMA54_INTERACT_1"/>
    <property type="match status" value="1"/>
</dbReference>
<dbReference type="InterPro" id="IPR002197">
    <property type="entry name" value="HTH_Fis"/>
</dbReference>
<dbReference type="PROSITE" id="PS00688">
    <property type="entry name" value="SIGMA54_INTERACT_3"/>
    <property type="match status" value="1"/>
</dbReference>
<dbReference type="Pfam" id="PF08448">
    <property type="entry name" value="PAS_4"/>
    <property type="match status" value="1"/>
</dbReference>
<accession>A0A0B6S003</accession>
<dbReference type="Pfam" id="PF00158">
    <property type="entry name" value="Sigma54_activat"/>
    <property type="match status" value="1"/>
</dbReference>
<reference evidence="9" key="1">
    <citation type="submission" date="2011-03" db="EMBL/GenBank/DDBJ databases">
        <authorList>
            <person name="Voget S."/>
            <person name="Streit W.R."/>
            <person name="Jaeger K.E."/>
            <person name="Daniel R."/>
        </authorList>
    </citation>
    <scope>NUCLEOTIDE SEQUENCE [LARGE SCALE GENOMIC DNA]</scope>
    <source>
        <strain evidence="9">PG1</strain>
    </source>
</reference>
<evidence type="ECO:0000256" key="6">
    <source>
        <dbReference type="SAM" id="MobiDB-lite"/>
    </source>
</evidence>
<keyword evidence="1" id="KW-0547">Nucleotide-binding</keyword>
<dbReference type="CDD" id="cd00130">
    <property type="entry name" value="PAS"/>
    <property type="match status" value="1"/>
</dbReference>
<dbReference type="CDD" id="cd00009">
    <property type="entry name" value="AAA"/>
    <property type="match status" value="1"/>
</dbReference>
<feature type="region of interest" description="Disordered" evidence="6">
    <location>
        <begin position="1"/>
        <end position="53"/>
    </location>
</feature>
<name>A0A0B6S003_BURPL</name>
<dbReference type="SUPFAM" id="SSF55785">
    <property type="entry name" value="PYP-like sensor domain (PAS domain)"/>
    <property type="match status" value="1"/>
</dbReference>
<evidence type="ECO:0000256" key="3">
    <source>
        <dbReference type="ARBA" id="ARBA00023015"/>
    </source>
</evidence>
<keyword evidence="9" id="KW-1185">Reference proteome</keyword>